<proteinExistence type="predicted"/>
<comment type="caution">
    <text evidence="1">The sequence shown here is derived from an EMBL/GenBank/DDBJ whole genome shotgun (WGS) entry which is preliminary data.</text>
</comment>
<accession>A0A0L6V5B6</accession>
<evidence type="ECO:0000313" key="1">
    <source>
        <dbReference type="EMBL" id="KNZ55330.1"/>
    </source>
</evidence>
<dbReference type="VEuPathDB" id="FungiDB:VP01_2709g1"/>
<organism evidence="1 2">
    <name type="scientific">Puccinia sorghi</name>
    <dbReference type="NCBI Taxonomy" id="27349"/>
    <lineage>
        <taxon>Eukaryota</taxon>
        <taxon>Fungi</taxon>
        <taxon>Dikarya</taxon>
        <taxon>Basidiomycota</taxon>
        <taxon>Pucciniomycotina</taxon>
        <taxon>Pucciniomycetes</taxon>
        <taxon>Pucciniales</taxon>
        <taxon>Pucciniaceae</taxon>
        <taxon>Puccinia</taxon>
    </lineage>
</organism>
<dbReference type="AlphaFoldDB" id="A0A0L6V5B6"/>
<dbReference type="Proteomes" id="UP000037035">
    <property type="component" value="Unassembled WGS sequence"/>
</dbReference>
<name>A0A0L6V5B6_9BASI</name>
<dbReference type="EMBL" id="LAVV01007623">
    <property type="protein sequence ID" value="KNZ55330.1"/>
    <property type="molecule type" value="Genomic_DNA"/>
</dbReference>
<gene>
    <name evidence="1" type="ORF">VP01_2709g1</name>
</gene>
<sequence length="221" mass="25021">MITINPSHQQQEMLTTGSFIRELAEPCEAVWRITLRDDKASSSSRFFFLAMTDWEEVFFSINRIVLHSSPALLSPLHSPTCLHSTYVHVFMRTSHQAPVRSSFNASFLFLIHLRYIYITAMPDMCTSDARPGTVSMCSLILDDFPSVLDVTGLGTVDEGLYLFSPQIDAENKDTRNQASFIEAATTNGKETEQETSWALKECRLLVMMLGTRLEPYWYGTA</sequence>
<evidence type="ECO:0000313" key="2">
    <source>
        <dbReference type="Proteomes" id="UP000037035"/>
    </source>
</evidence>
<protein>
    <submittedName>
        <fullName evidence="1">Uncharacterized protein</fullName>
    </submittedName>
</protein>
<reference evidence="1 2" key="1">
    <citation type="submission" date="2015-08" db="EMBL/GenBank/DDBJ databases">
        <title>Next Generation Sequencing and Analysis of the Genome of Puccinia sorghi L Schw, the Causal Agent of Maize Common Rust.</title>
        <authorList>
            <person name="Rochi L."/>
            <person name="Burguener G."/>
            <person name="Darino M."/>
            <person name="Turjanski A."/>
            <person name="Kreff E."/>
            <person name="Dieguez M.J."/>
            <person name="Sacco F."/>
        </authorList>
    </citation>
    <scope>NUCLEOTIDE SEQUENCE [LARGE SCALE GENOMIC DNA]</scope>
    <source>
        <strain evidence="1 2">RO10H11247</strain>
    </source>
</reference>
<keyword evidence="2" id="KW-1185">Reference proteome</keyword>